<dbReference type="InterPro" id="IPR002068">
    <property type="entry name" value="A-crystallin/Hsp20_dom"/>
</dbReference>
<dbReference type="WBParaSite" id="TCNE_0000809701-mRNA-1">
    <property type="protein sequence ID" value="TCNE_0000809701-mRNA-1"/>
    <property type="gene ID" value="TCNE_0000809701"/>
</dbReference>
<organism evidence="3 4">
    <name type="scientific">Toxocara canis</name>
    <name type="common">Canine roundworm</name>
    <dbReference type="NCBI Taxonomy" id="6265"/>
    <lineage>
        <taxon>Eukaryota</taxon>
        <taxon>Metazoa</taxon>
        <taxon>Ecdysozoa</taxon>
        <taxon>Nematoda</taxon>
        <taxon>Chromadorea</taxon>
        <taxon>Rhabditida</taxon>
        <taxon>Spirurina</taxon>
        <taxon>Ascaridomorpha</taxon>
        <taxon>Ascaridoidea</taxon>
        <taxon>Toxocaridae</taxon>
        <taxon>Toxocara</taxon>
    </lineage>
</organism>
<dbReference type="Pfam" id="PF00011">
    <property type="entry name" value="HSP20"/>
    <property type="match status" value="1"/>
</dbReference>
<dbReference type="GO" id="GO:0051082">
    <property type="term" value="F:unfolded protein binding"/>
    <property type="evidence" value="ECO:0007669"/>
    <property type="project" value="TreeGrafter"/>
</dbReference>
<dbReference type="EMBL" id="UYWY01019823">
    <property type="protein sequence ID" value="VDM39418.1"/>
    <property type="molecule type" value="Genomic_DNA"/>
</dbReference>
<evidence type="ECO:0000259" key="1">
    <source>
        <dbReference type="Pfam" id="PF00011"/>
    </source>
</evidence>
<dbReference type="InterPro" id="IPR008978">
    <property type="entry name" value="HSP20-like_chaperone"/>
</dbReference>
<dbReference type="Gene3D" id="2.60.40.790">
    <property type="match status" value="1"/>
</dbReference>
<proteinExistence type="predicted"/>
<dbReference type="Proteomes" id="UP000050794">
    <property type="component" value="Unassembled WGS sequence"/>
</dbReference>
<reference evidence="2 3" key="2">
    <citation type="submission" date="2018-11" db="EMBL/GenBank/DDBJ databases">
        <authorList>
            <consortium name="Pathogen Informatics"/>
        </authorList>
    </citation>
    <scope>NUCLEOTIDE SEQUENCE [LARGE SCALE GENOMIC DNA]</scope>
</reference>
<name>A0A183UHX7_TOXCA</name>
<protein>
    <submittedName>
        <fullName evidence="4">SHSP domain-containing protein</fullName>
    </submittedName>
</protein>
<reference evidence="4" key="1">
    <citation type="submission" date="2016-06" db="UniProtKB">
        <authorList>
            <consortium name="WormBaseParasite"/>
        </authorList>
    </citation>
    <scope>IDENTIFICATION</scope>
</reference>
<dbReference type="PANTHER" id="PTHR45640:SF26">
    <property type="entry name" value="RE23625P"/>
    <property type="match status" value="1"/>
</dbReference>
<evidence type="ECO:0000313" key="4">
    <source>
        <dbReference type="WBParaSite" id="TCNE_0000809701-mRNA-1"/>
    </source>
</evidence>
<accession>A0A183UHX7</accession>
<dbReference type="InterPro" id="IPR001436">
    <property type="entry name" value="Alpha-crystallin/sHSP_animal"/>
</dbReference>
<evidence type="ECO:0000313" key="3">
    <source>
        <dbReference type="Proteomes" id="UP000050794"/>
    </source>
</evidence>
<dbReference type="GO" id="GO:0005634">
    <property type="term" value="C:nucleus"/>
    <property type="evidence" value="ECO:0007669"/>
    <property type="project" value="TreeGrafter"/>
</dbReference>
<dbReference type="AlphaFoldDB" id="A0A183UHX7"/>
<dbReference type="GO" id="GO:0005737">
    <property type="term" value="C:cytoplasm"/>
    <property type="evidence" value="ECO:0007669"/>
    <property type="project" value="TreeGrafter"/>
</dbReference>
<dbReference type="PANTHER" id="PTHR45640">
    <property type="entry name" value="HEAT SHOCK PROTEIN HSP-12.2-RELATED"/>
    <property type="match status" value="1"/>
</dbReference>
<feature type="domain" description="SHSP" evidence="1">
    <location>
        <begin position="89"/>
        <end position="156"/>
    </location>
</feature>
<dbReference type="SUPFAM" id="SSF49764">
    <property type="entry name" value="HSP20-like chaperones"/>
    <property type="match status" value="1"/>
</dbReference>
<keyword evidence="3" id="KW-1185">Reference proteome</keyword>
<sequence>MVVRLVSSVAETCLEMRSKDSQIDCFPELCTREGGSIYMAPNYWESSRFVDQLGGSWDQHEKRAFNYIDSVKELDKQLARVRTSPSKILHDGKNVTIFVDMSCFSPEEIEIIVYGNRLTVRATSTVQLDEKHSVDKVFMRKFVLASEILLESITTDLNRSSSVHR</sequence>
<dbReference type="GO" id="GO:0042026">
    <property type="term" value="P:protein refolding"/>
    <property type="evidence" value="ECO:0007669"/>
    <property type="project" value="TreeGrafter"/>
</dbReference>
<evidence type="ECO:0000313" key="2">
    <source>
        <dbReference type="EMBL" id="VDM39418.1"/>
    </source>
</evidence>
<dbReference type="GO" id="GO:0009408">
    <property type="term" value="P:response to heat"/>
    <property type="evidence" value="ECO:0007669"/>
    <property type="project" value="TreeGrafter"/>
</dbReference>
<gene>
    <name evidence="2" type="ORF">TCNE_LOCUS8097</name>
</gene>